<dbReference type="SUPFAM" id="SSF52540">
    <property type="entry name" value="P-loop containing nucleoside triphosphate hydrolases"/>
    <property type="match status" value="1"/>
</dbReference>
<dbReference type="Gene3D" id="3.30.230.10">
    <property type="match status" value="1"/>
</dbReference>
<dbReference type="InterPro" id="IPR003111">
    <property type="entry name" value="Lon_prtase_N"/>
</dbReference>
<evidence type="ECO:0000256" key="2">
    <source>
        <dbReference type="ARBA" id="ARBA00022670"/>
    </source>
</evidence>
<feature type="compositionally biased region" description="Basic and acidic residues" evidence="11">
    <location>
        <begin position="82"/>
        <end position="97"/>
    </location>
</feature>
<dbReference type="Gene3D" id="1.20.5.5270">
    <property type="match status" value="1"/>
</dbReference>
<dbReference type="EMBL" id="SWFS01000056">
    <property type="protein sequence ID" value="KAA8917184.1"/>
    <property type="molecule type" value="Genomic_DNA"/>
</dbReference>
<evidence type="ECO:0000256" key="4">
    <source>
        <dbReference type="ARBA" id="ARBA00022801"/>
    </source>
</evidence>
<feature type="domain" description="Lon N-terminal" evidence="13">
    <location>
        <begin position="228"/>
        <end position="478"/>
    </location>
</feature>
<dbReference type="VEuPathDB" id="FungiDB:TRICI_000664"/>
<keyword evidence="2 8" id="KW-0645">Protease</keyword>
<dbReference type="InterPro" id="IPR027417">
    <property type="entry name" value="P-loop_NTPase"/>
</dbReference>
<dbReference type="InterPro" id="IPR008269">
    <property type="entry name" value="Lon_proteolytic"/>
</dbReference>
<dbReference type="Pfam" id="PF02190">
    <property type="entry name" value="LON_substr_bdg"/>
    <property type="match status" value="1"/>
</dbReference>
<feature type="domain" description="Lon proteolytic" evidence="12">
    <location>
        <begin position="969"/>
        <end position="1155"/>
    </location>
</feature>
<dbReference type="InterPro" id="IPR008268">
    <property type="entry name" value="Peptidase_S16_AS"/>
</dbReference>
<dbReference type="PRINTS" id="PR00830">
    <property type="entry name" value="ENDOLAPTASE"/>
</dbReference>
<feature type="region of interest" description="Disordered" evidence="11">
    <location>
        <begin position="843"/>
        <end position="934"/>
    </location>
</feature>
<comment type="subcellular location">
    <subcellularLocation>
        <location evidence="1">Mitochondrion matrix</location>
    </subcellularLocation>
</comment>
<proteinExistence type="inferred from homology"/>
<evidence type="ECO:0000259" key="13">
    <source>
        <dbReference type="PROSITE" id="PS51787"/>
    </source>
</evidence>
<accession>A0A642VCZ5</accession>
<evidence type="ECO:0000256" key="8">
    <source>
        <dbReference type="PROSITE-ProRule" id="PRU01122"/>
    </source>
</evidence>
<feature type="compositionally biased region" description="Low complexity" evidence="11">
    <location>
        <begin position="885"/>
        <end position="926"/>
    </location>
</feature>
<keyword evidence="4 8" id="KW-0378">Hydrolase</keyword>
<protein>
    <recommendedName>
        <fullName evidence="10">Lon protease homolog</fullName>
        <ecNumber evidence="10">3.4.21.-</ecNumber>
    </recommendedName>
</protein>
<dbReference type="GO" id="GO:0007005">
    <property type="term" value="P:mitochondrion organization"/>
    <property type="evidence" value="ECO:0007669"/>
    <property type="project" value="TreeGrafter"/>
</dbReference>
<dbReference type="Proteomes" id="UP000761534">
    <property type="component" value="Unassembled WGS sequence"/>
</dbReference>
<evidence type="ECO:0000256" key="6">
    <source>
        <dbReference type="ARBA" id="ARBA00022840"/>
    </source>
</evidence>
<dbReference type="PANTHER" id="PTHR43718">
    <property type="entry name" value="LON PROTEASE"/>
    <property type="match status" value="1"/>
</dbReference>
<evidence type="ECO:0000256" key="3">
    <source>
        <dbReference type="ARBA" id="ARBA00022741"/>
    </source>
</evidence>
<dbReference type="PROSITE" id="PS51786">
    <property type="entry name" value="LON_PROTEOLYTIC"/>
    <property type="match status" value="1"/>
</dbReference>
<comment type="caution">
    <text evidence="14">The sequence shown here is derived from an EMBL/GenBank/DDBJ whole genome shotgun (WGS) entry which is preliminary data.</text>
</comment>
<dbReference type="SUPFAM" id="SSF54211">
    <property type="entry name" value="Ribosomal protein S5 domain 2-like"/>
    <property type="match status" value="1"/>
</dbReference>
<feature type="compositionally biased region" description="Polar residues" evidence="11">
    <location>
        <begin position="68"/>
        <end position="80"/>
    </location>
</feature>
<dbReference type="CDD" id="cd19500">
    <property type="entry name" value="RecA-like_Lon"/>
    <property type="match status" value="1"/>
</dbReference>
<dbReference type="PROSITE" id="PS51787">
    <property type="entry name" value="LON_N"/>
    <property type="match status" value="1"/>
</dbReference>
<feature type="compositionally biased region" description="Polar residues" evidence="11">
    <location>
        <begin position="35"/>
        <end position="47"/>
    </location>
</feature>
<dbReference type="SMART" id="SM00382">
    <property type="entry name" value="AAA"/>
    <property type="match status" value="1"/>
</dbReference>
<keyword evidence="5 8" id="KW-0720">Serine protease</keyword>
<evidence type="ECO:0000256" key="11">
    <source>
        <dbReference type="SAM" id="MobiDB-lite"/>
    </source>
</evidence>
<dbReference type="FunFam" id="3.30.230.10:FF:000015">
    <property type="entry name" value="Lon protease homolog, mitochondrial"/>
    <property type="match status" value="1"/>
</dbReference>
<dbReference type="InterPro" id="IPR014721">
    <property type="entry name" value="Ribsml_uS5_D2-typ_fold_subgr"/>
</dbReference>
<evidence type="ECO:0000256" key="10">
    <source>
        <dbReference type="RuleBase" id="RU000592"/>
    </source>
</evidence>
<dbReference type="Gene3D" id="1.20.58.1480">
    <property type="match status" value="1"/>
</dbReference>
<keyword evidence="6 9" id="KW-0067">ATP-binding</keyword>
<dbReference type="AlphaFoldDB" id="A0A642VCZ5"/>
<keyword evidence="3 9" id="KW-0547">Nucleotide-binding</keyword>
<keyword evidence="15" id="KW-1185">Reference proteome</keyword>
<dbReference type="GO" id="GO:0004252">
    <property type="term" value="F:serine-type endopeptidase activity"/>
    <property type="evidence" value="ECO:0007669"/>
    <property type="project" value="UniProtKB-UniRule"/>
</dbReference>
<dbReference type="Pfam" id="PF00004">
    <property type="entry name" value="AAA"/>
    <property type="match status" value="1"/>
</dbReference>
<dbReference type="Pfam" id="PF05362">
    <property type="entry name" value="Lon_C"/>
    <property type="match status" value="1"/>
</dbReference>
<dbReference type="InterPro" id="IPR003593">
    <property type="entry name" value="AAA+_ATPase"/>
</dbReference>
<feature type="active site" evidence="8">
    <location>
        <position position="1061"/>
    </location>
</feature>
<feature type="compositionally biased region" description="Basic and acidic residues" evidence="11">
    <location>
        <begin position="852"/>
        <end position="880"/>
    </location>
</feature>
<feature type="region of interest" description="Disordered" evidence="11">
    <location>
        <begin position="28"/>
        <end position="223"/>
    </location>
</feature>
<evidence type="ECO:0000259" key="12">
    <source>
        <dbReference type="PROSITE" id="PS51786"/>
    </source>
</evidence>
<dbReference type="NCBIfam" id="TIGR00763">
    <property type="entry name" value="lon"/>
    <property type="match status" value="1"/>
</dbReference>
<dbReference type="EC" id="3.4.21.-" evidence="10"/>
<dbReference type="Gene3D" id="1.10.8.60">
    <property type="match status" value="1"/>
</dbReference>
<sequence length="1173" mass="129202">MLSSRQFLRAGSRSLLLKRLALDRAALTGIRRVQPYSSQKGNNNTSKAESKAENKQPSKSKDQQQPQFFAQNSTKLSENENASDRQKNNNNKNENDKTSPPQGETENEPESKAPESGNSTEPQASSSNGTGSNSSAPPSSPPPDDGDDKSNRPGRRRANKKAAEKDDEGGANEKPAPRNRRSSSGGNNGDNGGRPSSAGAGGSGPASSGNVSRPSSFGFRYASPDDKKQVLPLVINDRPAIPGYHRACKITDPEMVYAVRRIFYDNLEDQCIAVFLRKENSGGQGEMLQNVDEVHPVGSYCRIGGVFSRYEDGQDGCTITLLPLSRVRIGELIEPPSENITVTEEQGSNNLDVTSFENSVQENESTDVYSLQVPWMKGLKVIEHEPYDVSNEEIQALCAEIIEVMRKLSQMSSIFREQIASFAMISLKPSNEQVGDPAALADFSAAMCEGSTEIQEVLETLNIYDRLEKALTLLNKELMQISLQDKFKKNVEVKLQSRYKKVYLEEKMNEIKKELGTDTKEKSTNVFRERMEKLTLPDHVKKAFEEEMSRLESTDPSSVEHSMTRNYVDWLTQMPWGIYSEDRYDIQRAEKVLNDQHYGLKDVKDRILEFIATARLSGSVEGKIICFCGPPGVGKTSIGKSIAEALGRKFSRISVGGVNDVSEIKGHRRTYVGAVPGRVIQTLKQVQTQNPLILIDEIDKVGRVSTHGDPSAALLELLDPEQNSSFVDTFLDLPIDVSKVLFVCTANYMENIPPPLKDRMEIIDISGYVASERVAIAEQYLIPASKKATGLEDVNVKFDKGAIEKLVSLYSRENGVRGLKKLIEKVHRKVALEVVKKYDTQTAEQNDAAVEELEKREKDDKKDPEEAIKDIPPETPEKPVEGNITAEPATASTTSASSTYSTASASSGSSATTTTSATTGTESSTSGDEKNTEWTKIVVPEDVEININVDNLKDYVGPPVHVGDRMYEETPAGVVMGLAYTEMGGVPLYVESVLQRPLSSKDTPELSRTGQLGEVMNESSTIAYSFCRMFMSKNFPENKFFDKAVIHLHCPEGAIKKDGPSAGITMTSSLLSLALDHPLDSTACMTGELTLTGKVLRIGGLKEKVMAAKLAGAKKVFFPYDNIADWENMPEFIREGLEPIPVKWYQEVFDRLFASLDKEAAKTLWKSQLSATE</sequence>
<dbReference type="GO" id="GO:0141164">
    <property type="term" value="P:mitochondrial protein quality control"/>
    <property type="evidence" value="ECO:0007669"/>
    <property type="project" value="UniProtKB-ARBA"/>
</dbReference>
<evidence type="ECO:0000256" key="5">
    <source>
        <dbReference type="ARBA" id="ARBA00022825"/>
    </source>
</evidence>
<dbReference type="GO" id="GO:0005759">
    <property type="term" value="C:mitochondrial matrix"/>
    <property type="evidence" value="ECO:0007669"/>
    <property type="project" value="UniProtKB-SubCell"/>
</dbReference>
<reference evidence="14" key="1">
    <citation type="journal article" date="2019" name="G3 (Bethesda)">
        <title>Genome Assemblies of Two Rare Opportunistic Yeast Pathogens: Diutina rugosa (syn. Candida rugosa) and Trichomonascus ciferrii (syn. Candida ciferrii).</title>
        <authorList>
            <person name="Mixao V."/>
            <person name="Saus E."/>
            <person name="Hansen A.P."/>
            <person name="Lass-Florl C."/>
            <person name="Gabaldon T."/>
        </authorList>
    </citation>
    <scope>NUCLEOTIDE SEQUENCE</scope>
    <source>
        <strain evidence="14">CBS 4856</strain>
    </source>
</reference>
<dbReference type="GO" id="GO:0003697">
    <property type="term" value="F:single-stranded DNA binding"/>
    <property type="evidence" value="ECO:0007669"/>
    <property type="project" value="TreeGrafter"/>
</dbReference>
<dbReference type="GO" id="GO:0005524">
    <property type="term" value="F:ATP binding"/>
    <property type="evidence" value="ECO:0007669"/>
    <property type="project" value="UniProtKB-KW"/>
</dbReference>
<feature type="active site" evidence="8">
    <location>
        <position position="1104"/>
    </location>
</feature>
<comment type="catalytic activity">
    <reaction evidence="7">
        <text>Hydrolysis of proteins in presence of ATP.</text>
        <dbReference type="EC" id="3.4.21.53"/>
    </reaction>
</comment>
<dbReference type="FunFam" id="3.40.50.300:FF:000021">
    <property type="entry name" value="Lon protease homolog"/>
    <property type="match status" value="1"/>
</dbReference>
<dbReference type="PANTHER" id="PTHR43718:SF2">
    <property type="entry name" value="LON PROTEASE HOMOLOG, MITOCHONDRIAL"/>
    <property type="match status" value="1"/>
</dbReference>
<feature type="compositionally biased region" description="Low complexity" evidence="11">
    <location>
        <begin position="125"/>
        <end position="137"/>
    </location>
</feature>
<dbReference type="FunFam" id="1.20.5.5270:FF:000001">
    <property type="entry name" value="Lon protease homolog, mitochondrial"/>
    <property type="match status" value="1"/>
</dbReference>
<evidence type="ECO:0000256" key="7">
    <source>
        <dbReference type="ARBA" id="ARBA00050665"/>
    </source>
</evidence>
<feature type="compositionally biased region" description="Basic and acidic residues" evidence="11">
    <location>
        <begin position="48"/>
        <end position="62"/>
    </location>
</feature>
<comment type="similarity">
    <text evidence="8 9">Belongs to the peptidase S16 family.</text>
</comment>
<dbReference type="PROSITE" id="PS01046">
    <property type="entry name" value="LON_SER"/>
    <property type="match status" value="1"/>
</dbReference>
<dbReference type="Gene3D" id="3.40.50.300">
    <property type="entry name" value="P-loop containing nucleotide triphosphate hydrolases"/>
    <property type="match status" value="1"/>
</dbReference>
<dbReference type="GO" id="GO:0004176">
    <property type="term" value="F:ATP-dependent peptidase activity"/>
    <property type="evidence" value="ECO:0007669"/>
    <property type="project" value="UniProtKB-UniRule"/>
</dbReference>
<dbReference type="SMART" id="SM00464">
    <property type="entry name" value="LON"/>
    <property type="match status" value="1"/>
</dbReference>
<evidence type="ECO:0000313" key="15">
    <source>
        <dbReference type="Proteomes" id="UP000761534"/>
    </source>
</evidence>
<dbReference type="InterPro" id="IPR004815">
    <property type="entry name" value="Lon_bac/euk-typ"/>
</dbReference>
<dbReference type="Pfam" id="PF22667">
    <property type="entry name" value="Lon_lid"/>
    <property type="match status" value="1"/>
</dbReference>
<evidence type="ECO:0000256" key="9">
    <source>
        <dbReference type="RuleBase" id="RU000591"/>
    </source>
</evidence>
<dbReference type="InterPro" id="IPR020568">
    <property type="entry name" value="Ribosomal_Su5_D2-typ_SF"/>
</dbReference>
<dbReference type="InterPro" id="IPR003959">
    <property type="entry name" value="ATPase_AAA_core"/>
</dbReference>
<evidence type="ECO:0000313" key="14">
    <source>
        <dbReference type="EMBL" id="KAA8917184.1"/>
    </source>
</evidence>
<dbReference type="InterPro" id="IPR027065">
    <property type="entry name" value="Lon_Prtase"/>
</dbReference>
<gene>
    <name evidence="14" type="ORF">TRICI_000664</name>
</gene>
<evidence type="ECO:0000256" key="1">
    <source>
        <dbReference type="ARBA" id="ARBA00004305"/>
    </source>
</evidence>
<dbReference type="GO" id="GO:0016887">
    <property type="term" value="F:ATP hydrolysis activity"/>
    <property type="evidence" value="ECO:0007669"/>
    <property type="project" value="InterPro"/>
</dbReference>
<name>A0A642VCZ5_9ASCO</name>
<organism evidence="14 15">
    <name type="scientific">Trichomonascus ciferrii</name>
    <dbReference type="NCBI Taxonomy" id="44093"/>
    <lineage>
        <taxon>Eukaryota</taxon>
        <taxon>Fungi</taxon>
        <taxon>Dikarya</taxon>
        <taxon>Ascomycota</taxon>
        <taxon>Saccharomycotina</taxon>
        <taxon>Dipodascomycetes</taxon>
        <taxon>Dipodascales</taxon>
        <taxon>Trichomonascaceae</taxon>
        <taxon>Trichomonascus</taxon>
        <taxon>Trichomonascus ciferrii complex</taxon>
    </lineage>
</organism>
<dbReference type="GO" id="GO:0051131">
    <property type="term" value="P:chaperone-mediated protein complex assembly"/>
    <property type="evidence" value="ECO:0007669"/>
    <property type="project" value="TreeGrafter"/>
</dbReference>
<dbReference type="OrthoDB" id="2411602at2759"/>
<dbReference type="InterPro" id="IPR054594">
    <property type="entry name" value="Lon_lid"/>
</dbReference>